<dbReference type="SUPFAM" id="SSF53448">
    <property type="entry name" value="Nucleotide-diphospho-sugar transferases"/>
    <property type="match status" value="1"/>
</dbReference>
<protein>
    <submittedName>
        <fullName evidence="2">Glycosyltransferase</fullName>
    </submittedName>
</protein>
<evidence type="ECO:0000259" key="1">
    <source>
        <dbReference type="Pfam" id="PF00535"/>
    </source>
</evidence>
<dbReference type="PANTHER" id="PTHR43685:SF2">
    <property type="entry name" value="GLYCOSYLTRANSFERASE 2-LIKE DOMAIN-CONTAINING PROTEIN"/>
    <property type="match status" value="1"/>
</dbReference>
<keyword evidence="3" id="KW-1185">Reference proteome</keyword>
<dbReference type="InterPro" id="IPR050834">
    <property type="entry name" value="Glycosyltransf_2"/>
</dbReference>
<dbReference type="PANTHER" id="PTHR43685">
    <property type="entry name" value="GLYCOSYLTRANSFERASE"/>
    <property type="match status" value="1"/>
</dbReference>
<proteinExistence type="predicted"/>
<sequence>MSVVIPAYNREATIETAVRSVLSQTRPPLEVIVVDDGSADATAARVEAIADPRVRLIRQPNGGISAARNSGIRESRGNWIAFQDSDDEWLPRKLERQLATLAAATDDPVAVYCGLLITGTADDPATGRTGRQRIAYHPDPAVTHVSGHILPTLMATNPISTQTLLARRQTLIDIGMFDTSLKSLVDWDIAIRLAEQGSIAFTDEPLVIQRFTPNSITRDRAKRVDSWIALLNKHSARFEQHPKAHLFHLHRIAGNLRHMGEHKRAAPWFAEARSLAPLDPRMALLSILNALGISR</sequence>
<dbReference type="Pfam" id="PF00535">
    <property type="entry name" value="Glycos_transf_2"/>
    <property type="match status" value="1"/>
</dbReference>
<dbReference type="Proteomes" id="UP000319897">
    <property type="component" value="Unassembled WGS sequence"/>
</dbReference>
<keyword evidence="2" id="KW-0808">Transferase</keyword>
<dbReference type="InterPro" id="IPR001173">
    <property type="entry name" value="Glyco_trans_2-like"/>
</dbReference>
<dbReference type="EMBL" id="VFSU01000012">
    <property type="protein sequence ID" value="TPE63346.1"/>
    <property type="molecule type" value="Genomic_DNA"/>
</dbReference>
<organism evidence="2 3">
    <name type="scientific">Sandaracinobacter neustonicus</name>
    <dbReference type="NCBI Taxonomy" id="1715348"/>
    <lineage>
        <taxon>Bacteria</taxon>
        <taxon>Pseudomonadati</taxon>
        <taxon>Pseudomonadota</taxon>
        <taxon>Alphaproteobacteria</taxon>
        <taxon>Sphingomonadales</taxon>
        <taxon>Sphingosinicellaceae</taxon>
        <taxon>Sandaracinobacter</taxon>
    </lineage>
</organism>
<evidence type="ECO:0000313" key="3">
    <source>
        <dbReference type="Proteomes" id="UP000319897"/>
    </source>
</evidence>
<evidence type="ECO:0000313" key="2">
    <source>
        <dbReference type="EMBL" id="TPE63346.1"/>
    </source>
</evidence>
<dbReference type="Gene3D" id="3.90.550.10">
    <property type="entry name" value="Spore Coat Polysaccharide Biosynthesis Protein SpsA, Chain A"/>
    <property type="match status" value="1"/>
</dbReference>
<name>A0A501XS16_9SPHN</name>
<dbReference type="AlphaFoldDB" id="A0A501XS16"/>
<dbReference type="OrthoDB" id="9807795at2"/>
<dbReference type="InterPro" id="IPR029044">
    <property type="entry name" value="Nucleotide-diphossugar_trans"/>
</dbReference>
<feature type="domain" description="Glycosyltransferase 2-like" evidence="1">
    <location>
        <begin position="2"/>
        <end position="106"/>
    </location>
</feature>
<gene>
    <name evidence="2" type="ORF">FJQ54_04220</name>
</gene>
<accession>A0A501XS16</accession>
<comment type="caution">
    <text evidence="2">The sequence shown here is derived from an EMBL/GenBank/DDBJ whole genome shotgun (WGS) entry which is preliminary data.</text>
</comment>
<dbReference type="GO" id="GO:0016740">
    <property type="term" value="F:transferase activity"/>
    <property type="evidence" value="ECO:0007669"/>
    <property type="project" value="UniProtKB-KW"/>
</dbReference>
<reference evidence="2 3" key="1">
    <citation type="submission" date="2019-06" db="EMBL/GenBank/DDBJ databases">
        <authorList>
            <person name="Lee I."/>
            <person name="Jang G.I."/>
            <person name="Hwang C.Y."/>
        </authorList>
    </citation>
    <scope>NUCLEOTIDE SEQUENCE [LARGE SCALE GENOMIC DNA]</scope>
    <source>
        <strain evidence="2 3">PAMC 28131</strain>
    </source>
</reference>